<evidence type="ECO:0000313" key="11">
    <source>
        <dbReference type="EMBL" id="OWU72444.1"/>
    </source>
</evidence>
<feature type="domain" description="MotA/TolQ/ExbB proton channel" evidence="10">
    <location>
        <begin position="96"/>
        <end position="189"/>
    </location>
</feature>
<keyword evidence="7 9" id="KW-0472">Membrane</keyword>
<keyword evidence="5 8" id="KW-0653">Protein transport</keyword>
<keyword evidence="3" id="KW-1003">Cell membrane</keyword>
<dbReference type="GO" id="GO:0017038">
    <property type="term" value="P:protein import"/>
    <property type="evidence" value="ECO:0007669"/>
    <property type="project" value="TreeGrafter"/>
</dbReference>
<dbReference type="PANTHER" id="PTHR30625:SF15">
    <property type="entry name" value="BIOPOLYMER TRANSPORT PROTEIN EXBB"/>
    <property type="match status" value="1"/>
</dbReference>
<evidence type="ECO:0000256" key="7">
    <source>
        <dbReference type="ARBA" id="ARBA00023136"/>
    </source>
</evidence>
<evidence type="ECO:0000256" key="2">
    <source>
        <dbReference type="ARBA" id="ARBA00022448"/>
    </source>
</evidence>
<dbReference type="EMBL" id="AQQR01000006">
    <property type="protein sequence ID" value="OWU72444.1"/>
    <property type="molecule type" value="Genomic_DNA"/>
</dbReference>
<evidence type="ECO:0000256" key="9">
    <source>
        <dbReference type="SAM" id="Phobius"/>
    </source>
</evidence>
<dbReference type="OrthoDB" id="4045at2"/>
<dbReference type="GO" id="GO:0005886">
    <property type="term" value="C:plasma membrane"/>
    <property type="evidence" value="ECO:0007669"/>
    <property type="project" value="UniProtKB-SubCell"/>
</dbReference>
<evidence type="ECO:0000256" key="3">
    <source>
        <dbReference type="ARBA" id="ARBA00022475"/>
    </source>
</evidence>
<comment type="subcellular location">
    <subcellularLocation>
        <location evidence="1">Cell membrane</location>
        <topology evidence="1">Multi-pass membrane protein</topology>
    </subcellularLocation>
    <subcellularLocation>
        <location evidence="8">Membrane</location>
        <topology evidence="8">Multi-pass membrane protein</topology>
    </subcellularLocation>
</comment>
<gene>
    <name evidence="11" type="ORF">ATO3_15225</name>
</gene>
<comment type="similarity">
    <text evidence="8">Belongs to the exbB/tolQ family.</text>
</comment>
<feature type="transmembrane region" description="Helical" evidence="9">
    <location>
        <begin position="20"/>
        <end position="41"/>
    </location>
</feature>
<comment type="caution">
    <text evidence="11">The sequence shown here is derived from an EMBL/GenBank/DDBJ whole genome shotgun (WGS) entry which is preliminary data.</text>
</comment>
<keyword evidence="6 9" id="KW-1133">Transmembrane helix</keyword>
<evidence type="ECO:0000256" key="4">
    <source>
        <dbReference type="ARBA" id="ARBA00022692"/>
    </source>
</evidence>
<dbReference type="InterPro" id="IPR050790">
    <property type="entry name" value="ExbB/TolQ_transport"/>
</dbReference>
<feature type="transmembrane region" description="Helical" evidence="9">
    <location>
        <begin position="157"/>
        <end position="183"/>
    </location>
</feature>
<protein>
    <submittedName>
        <fullName evidence="11">Flagellar motor protein MotA</fullName>
    </submittedName>
</protein>
<accession>A0A225NHL4</accession>
<evidence type="ECO:0000256" key="8">
    <source>
        <dbReference type="RuleBase" id="RU004057"/>
    </source>
</evidence>
<evidence type="ECO:0000256" key="5">
    <source>
        <dbReference type="ARBA" id="ARBA00022927"/>
    </source>
</evidence>
<evidence type="ECO:0000313" key="12">
    <source>
        <dbReference type="Proteomes" id="UP000215377"/>
    </source>
</evidence>
<dbReference type="PANTHER" id="PTHR30625">
    <property type="entry name" value="PROTEIN TOLQ"/>
    <property type="match status" value="1"/>
</dbReference>
<proteinExistence type="inferred from homology"/>
<evidence type="ECO:0000259" key="10">
    <source>
        <dbReference type="Pfam" id="PF01618"/>
    </source>
</evidence>
<evidence type="ECO:0000256" key="6">
    <source>
        <dbReference type="ARBA" id="ARBA00022989"/>
    </source>
</evidence>
<organism evidence="11 12">
    <name type="scientific">Marinibacterium profundimaris</name>
    <dbReference type="NCBI Taxonomy" id="1679460"/>
    <lineage>
        <taxon>Bacteria</taxon>
        <taxon>Pseudomonadati</taxon>
        <taxon>Pseudomonadota</taxon>
        <taxon>Alphaproteobacteria</taxon>
        <taxon>Rhodobacterales</taxon>
        <taxon>Paracoccaceae</taxon>
        <taxon>Marinibacterium</taxon>
    </lineage>
</organism>
<dbReference type="AlphaFoldDB" id="A0A225NHL4"/>
<name>A0A225NHL4_9RHOB</name>
<keyword evidence="11" id="KW-0966">Cell projection</keyword>
<reference evidence="11 12" key="1">
    <citation type="submission" date="2013-04" db="EMBL/GenBank/DDBJ databases">
        <title>Oceanicola sp. 22II1-22F33 Genome Sequencing.</title>
        <authorList>
            <person name="Lai Q."/>
            <person name="Li G."/>
            <person name="Shao Z."/>
        </authorList>
    </citation>
    <scope>NUCLEOTIDE SEQUENCE [LARGE SCALE GENOMIC DNA]</scope>
    <source>
        <strain evidence="11 12">22II1-22F33</strain>
    </source>
</reference>
<keyword evidence="11" id="KW-0282">Flagellum</keyword>
<keyword evidence="12" id="KW-1185">Reference proteome</keyword>
<keyword evidence="2 8" id="KW-0813">Transport</keyword>
<evidence type="ECO:0000256" key="1">
    <source>
        <dbReference type="ARBA" id="ARBA00004651"/>
    </source>
</evidence>
<dbReference type="RefSeq" id="WP_088650749.1">
    <property type="nucleotide sequence ID" value="NZ_AQQR01000006.1"/>
</dbReference>
<keyword evidence="11" id="KW-0969">Cilium</keyword>
<feature type="transmembrane region" description="Helical" evidence="9">
    <location>
        <begin position="116"/>
        <end position="137"/>
    </location>
</feature>
<dbReference type="Proteomes" id="UP000215377">
    <property type="component" value="Unassembled WGS sequence"/>
</dbReference>
<sequence>MNPVTQIGEALQSVYDLGGPVVVILLATSVVTASLIFYKIWQFGAARVGRHKILDQAVDAWDRGDRARAAMLIEQSRSYLAPVIARACGEADTFHAERADAEAEDRFARLERGLSALDIVSQLAPLLGLFGTVLGMIDAFRALQNAGTSVDPSLLAGGIWVALLTTAAGLAVAMPTSLVLNWFEARMRRDRVFANRALRTIFAPEAAMAEGTARLRAHGS</sequence>
<dbReference type="Pfam" id="PF01618">
    <property type="entry name" value="MotA_ExbB"/>
    <property type="match status" value="1"/>
</dbReference>
<keyword evidence="4 9" id="KW-0812">Transmembrane</keyword>
<dbReference type="InterPro" id="IPR002898">
    <property type="entry name" value="MotA_ExbB_proton_chnl"/>
</dbReference>